<evidence type="ECO:0000313" key="2">
    <source>
        <dbReference type="Ensembl" id="ENSMZEP00005008666.1"/>
    </source>
</evidence>
<feature type="compositionally biased region" description="Polar residues" evidence="1">
    <location>
        <begin position="1"/>
        <end position="11"/>
    </location>
</feature>
<dbReference type="AlphaFoldDB" id="A0A3P9BFY8"/>
<sequence>MCRITNLQSTVKPGIQAPQRSTATQGAVQMRIKNSPSSGDRLSQSKSMVLQETDLPQKPISRHRRNQSQHNVVVAGAATFEPLVDLKGEIMNMAKISDSGKKQRKNWSSVWTVLTSDQLINFLPALSPCFCSLCSVLLRFN</sequence>
<protein>
    <submittedName>
        <fullName evidence="2">Rho GTPase activating protein 15</fullName>
    </submittedName>
</protein>
<reference evidence="2" key="2">
    <citation type="submission" date="2025-08" db="UniProtKB">
        <authorList>
            <consortium name="Ensembl"/>
        </authorList>
    </citation>
    <scope>IDENTIFICATION</scope>
</reference>
<dbReference type="Gene3D" id="2.30.29.30">
    <property type="entry name" value="Pleckstrin-homology domain (PH domain)/Phosphotyrosine-binding domain (PTB)"/>
    <property type="match status" value="1"/>
</dbReference>
<dbReference type="Ensembl" id="ENSMZET00005009006.1">
    <property type="protein sequence ID" value="ENSMZEP00005008666.1"/>
    <property type="gene ID" value="ENSMZEG00005006552.1"/>
</dbReference>
<reference evidence="2" key="3">
    <citation type="submission" date="2025-09" db="UniProtKB">
        <authorList>
            <consortium name="Ensembl"/>
        </authorList>
    </citation>
    <scope>IDENTIFICATION</scope>
</reference>
<accession>A0A3P9BFY8</accession>
<evidence type="ECO:0000313" key="3">
    <source>
        <dbReference type="Proteomes" id="UP000265160"/>
    </source>
</evidence>
<keyword evidence="3" id="KW-1185">Reference proteome</keyword>
<reference evidence="2 3" key="1">
    <citation type="journal article" date="2014" name="Nature">
        <title>The genomic substrate for adaptive radiation in African cichlid fish.</title>
        <authorList>
            <person name="Brawand D."/>
            <person name="Wagner C.E."/>
            <person name="Li Y.I."/>
            <person name="Malinsky M."/>
            <person name="Keller I."/>
            <person name="Fan S."/>
            <person name="Simakov O."/>
            <person name="Ng A.Y."/>
            <person name="Lim Z.W."/>
            <person name="Bezault E."/>
            <person name="Turner-Maier J."/>
            <person name="Johnson J."/>
            <person name="Alcazar R."/>
            <person name="Noh H.J."/>
            <person name="Russell P."/>
            <person name="Aken B."/>
            <person name="Alfoldi J."/>
            <person name="Amemiya C."/>
            <person name="Azzouzi N."/>
            <person name="Baroiller J.F."/>
            <person name="Barloy-Hubler F."/>
            <person name="Berlin A."/>
            <person name="Bloomquist R."/>
            <person name="Carleton K.L."/>
            <person name="Conte M.A."/>
            <person name="D'Cotta H."/>
            <person name="Eshel O."/>
            <person name="Gaffney L."/>
            <person name="Galibert F."/>
            <person name="Gante H.F."/>
            <person name="Gnerre S."/>
            <person name="Greuter L."/>
            <person name="Guyon R."/>
            <person name="Haddad N.S."/>
            <person name="Haerty W."/>
            <person name="Harris R.M."/>
            <person name="Hofmann H.A."/>
            <person name="Hourlier T."/>
            <person name="Hulata G."/>
            <person name="Jaffe D.B."/>
            <person name="Lara M."/>
            <person name="Lee A.P."/>
            <person name="MacCallum I."/>
            <person name="Mwaiko S."/>
            <person name="Nikaido M."/>
            <person name="Nishihara H."/>
            <person name="Ozouf-Costaz C."/>
            <person name="Penman D.J."/>
            <person name="Przybylski D."/>
            <person name="Rakotomanga M."/>
            <person name="Renn S.C.P."/>
            <person name="Ribeiro F.J."/>
            <person name="Ron M."/>
            <person name="Salzburger W."/>
            <person name="Sanchez-Pulido L."/>
            <person name="Santos M.E."/>
            <person name="Searle S."/>
            <person name="Sharpe T."/>
            <person name="Swofford R."/>
            <person name="Tan F.J."/>
            <person name="Williams L."/>
            <person name="Young S."/>
            <person name="Yin S."/>
            <person name="Okada N."/>
            <person name="Kocher T.D."/>
            <person name="Miska E.A."/>
            <person name="Lander E.S."/>
            <person name="Venkatesh B."/>
            <person name="Fernald R.D."/>
            <person name="Meyer A."/>
            <person name="Ponting C.P."/>
            <person name="Streelman J.T."/>
            <person name="Lindblad-Toh K."/>
            <person name="Seehausen O."/>
            <person name="Di Palma F."/>
        </authorList>
    </citation>
    <scope>NUCLEOTIDE SEQUENCE</scope>
</reference>
<feature type="region of interest" description="Disordered" evidence="1">
    <location>
        <begin position="1"/>
        <end position="27"/>
    </location>
</feature>
<dbReference type="InterPro" id="IPR011993">
    <property type="entry name" value="PH-like_dom_sf"/>
</dbReference>
<dbReference type="Proteomes" id="UP000265160">
    <property type="component" value="LG16"/>
</dbReference>
<organism evidence="2 3">
    <name type="scientific">Maylandia zebra</name>
    <name type="common">zebra mbuna</name>
    <dbReference type="NCBI Taxonomy" id="106582"/>
    <lineage>
        <taxon>Eukaryota</taxon>
        <taxon>Metazoa</taxon>
        <taxon>Chordata</taxon>
        <taxon>Craniata</taxon>
        <taxon>Vertebrata</taxon>
        <taxon>Euteleostomi</taxon>
        <taxon>Actinopterygii</taxon>
        <taxon>Neopterygii</taxon>
        <taxon>Teleostei</taxon>
        <taxon>Neoteleostei</taxon>
        <taxon>Acanthomorphata</taxon>
        <taxon>Ovalentaria</taxon>
        <taxon>Cichlomorphae</taxon>
        <taxon>Cichliformes</taxon>
        <taxon>Cichlidae</taxon>
        <taxon>African cichlids</taxon>
        <taxon>Pseudocrenilabrinae</taxon>
        <taxon>Haplochromini</taxon>
        <taxon>Maylandia</taxon>
        <taxon>Maylandia zebra complex</taxon>
    </lineage>
</organism>
<feature type="compositionally biased region" description="Polar residues" evidence="1">
    <location>
        <begin position="18"/>
        <end position="27"/>
    </location>
</feature>
<proteinExistence type="predicted"/>
<evidence type="ECO:0000256" key="1">
    <source>
        <dbReference type="SAM" id="MobiDB-lite"/>
    </source>
</evidence>
<dbReference type="GeneTree" id="ENSGT00950000182860"/>
<name>A0A3P9BFY8_9CICH</name>